<dbReference type="InterPro" id="IPR004370">
    <property type="entry name" value="4-OT-like_dom"/>
</dbReference>
<evidence type="ECO:0000256" key="2">
    <source>
        <dbReference type="ARBA" id="ARBA00023235"/>
    </source>
</evidence>
<dbReference type="AlphaFoldDB" id="A0A0R1FDV2"/>
<dbReference type="SUPFAM" id="SSF55331">
    <property type="entry name" value="Tautomerase/MIF"/>
    <property type="match status" value="1"/>
</dbReference>
<dbReference type="InterPro" id="IPR014347">
    <property type="entry name" value="Tautomerase/MIF_sf"/>
</dbReference>
<proteinExistence type="inferred from homology"/>
<feature type="domain" description="4-oxalocrotonate tautomerase-like" evidence="3">
    <location>
        <begin position="5"/>
        <end position="63"/>
    </location>
</feature>
<gene>
    <name evidence="4" type="ORF">FD22_GL000230</name>
</gene>
<evidence type="ECO:0000313" key="4">
    <source>
        <dbReference type="EMBL" id="KRK18627.1"/>
    </source>
</evidence>
<organism evidence="4 5">
    <name type="scientific">Loigolactobacillus coryniformis subsp. coryniformis KCTC 3167 = DSM 20001</name>
    <dbReference type="NCBI Taxonomy" id="913848"/>
    <lineage>
        <taxon>Bacteria</taxon>
        <taxon>Bacillati</taxon>
        <taxon>Bacillota</taxon>
        <taxon>Bacilli</taxon>
        <taxon>Lactobacillales</taxon>
        <taxon>Lactobacillaceae</taxon>
        <taxon>Loigolactobacillus</taxon>
    </lineage>
</organism>
<dbReference type="NCBIfam" id="NF002571">
    <property type="entry name" value="PRK02220.1"/>
    <property type="match status" value="1"/>
</dbReference>
<accession>A0A0R1FDV2</accession>
<dbReference type="Gene3D" id="3.30.429.10">
    <property type="entry name" value="Macrophage Migration Inhibitory Factor"/>
    <property type="match status" value="1"/>
</dbReference>
<name>A0A0R1FDV2_9LACO</name>
<reference evidence="4 5" key="1">
    <citation type="journal article" date="2015" name="Genome Announc.">
        <title>Expanding the biotechnology potential of lactobacilli through comparative genomics of 213 strains and associated genera.</title>
        <authorList>
            <person name="Sun Z."/>
            <person name="Harris H.M."/>
            <person name="McCann A."/>
            <person name="Guo C."/>
            <person name="Argimon S."/>
            <person name="Zhang W."/>
            <person name="Yang X."/>
            <person name="Jeffery I.B."/>
            <person name="Cooney J.C."/>
            <person name="Kagawa T.F."/>
            <person name="Liu W."/>
            <person name="Song Y."/>
            <person name="Salvetti E."/>
            <person name="Wrobel A."/>
            <person name="Rasinkangas P."/>
            <person name="Parkhill J."/>
            <person name="Rea M.C."/>
            <person name="O'Sullivan O."/>
            <person name="Ritari J."/>
            <person name="Douillard F.P."/>
            <person name="Paul Ross R."/>
            <person name="Yang R."/>
            <person name="Briner A.E."/>
            <person name="Felis G.E."/>
            <person name="de Vos W.M."/>
            <person name="Barrangou R."/>
            <person name="Klaenhammer T.R."/>
            <person name="Caufield P.W."/>
            <person name="Cui Y."/>
            <person name="Zhang H."/>
            <person name="O'Toole P.W."/>
        </authorList>
    </citation>
    <scope>NUCLEOTIDE SEQUENCE [LARGE SCALE GENOMIC DNA]</scope>
    <source>
        <strain evidence="4 5">DSM 20001</strain>
    </source>
</reference>
<sequence>MINLPLVHIDLLAGRTPEQLKQMAADVTTAIAKNANVPADDIHIVLNEMPHDHYFVAGKEKGAK</sequence>
<evidence type="ECO:0000259" key="3">
    <source>
        <dbReference type="Pfam" id="PF01361"/>
    </source>
</evidence>
<comment type="similarity">
    <text evidence="1">Belongs to the 4-oxalocrotonate tautomerase family.</text>
</comment>
<dbReference type="GO" id="GO:0016853">
    <property type="term" value="F:isomerase activity"/>
    <property type="evidence" value="ECO:0007669"/>
    <property type="project" value="UniProtKB-KW"/>
</dbReference>
<dbReference type="PATRIC" id="fig|913848.6.peg.226"/>
<dbReference type="EMBL" id="AZCN01000011">
    <property type="protein sequence ID" value="KRK18627.1"/>
    <property type="molecule type" value="Genomic_DNA"/>
</dbReference>
<dbReference type="Proteomes" id="UP000051181">
    <property type="component" value="Unassembled WGS sequence"/>
</dbReference>
<dbReference type="PANTHER" id="PTHR35530">
    <property type="entry name" value="TAUTOMERASE-RELATED"/>
    <property type="match status" value="1"/>
</dbReference>
<dbReference type="PANTHER" id="PTHR35530:SF1">
    <property type="entry name" value="2-HYDROXYMUCONATE TAUTOMERASE"/>
    <property type="match status" value="1"/>
</dbReference>
<evidence type="ECO:0000256" key="1">
    <source>
        <dbReference type="ARBA" id="ARBA00006723"/>
    </source>
</evidence>
<dbReference type="eggNOG" id="COG1942">
    <property type="taxonomic scope" value="Bacteria"/>
</dbReference>
<keyword evidence="2" id="KW-0413">Isomerase</keyword>
<protein>
    <recommendedName>
        <fullName evidence="3">4-oxalocrotonate tautomerase-like domain-containing protein</fullName>
    </recommendedName>
</protein>
<comment type="caution">
    <text evidence="4">The sequence shown here is derived from an EMBL/GenBank/DDBJ whole genome shotgun (WGS) entry which is preliminary data.</text>
</comment>
<dbReference type="Pfam" id="PF01361">
    <property type="entry name" value="Tautomerase"/>
    <property type="match status" value="1"/>
</dbReference>
<evidence type="ECO:0000313" key="5">
    <source>
        <dbReference type="Proteomes" id="UP000051181"/>
    </source>
</evidence>